<evidence type="ECO:0000313" key="3">
    <source>
        <dbReference type="EMBL" id="TWJ07916.1"/>
    </source>
</evidence>
<keyword evidence="2" id="KW-1133">Transmembrane helix</keyword>
<accession>A0A562UQN8</accession>
<dbReference type="Proteomes" id="UP000321617">
    <property type="component" value="Unassembled WGS sequence"/>
</dbReference>
<keyword evidence="4" id="KW-1185">Reference proteome</keyword>
<reference evidence="3 4" key="1">
    <citation type="journal article" date="2013" name="Stand. Genomic Sci.">
        <title>Genomic Encyclopedia of Type Strains, Phase I: The one thousand microbial genomes (KMG-I) project.</title>
        <authorList>
            <person name="Kyrpides N.C."/>
            <person name="Woyke T."/>
            <person name="Eisen J.A."/>
            <person name="Garrity G."/>
            <person name="Lilburn T.G."/>
            <person name="Beck B.J."/>
            <person name="Whitman W.B."/>
            <person name="Hugenholtz P."/>
            <person name="Klenk H.P."/>
        </authorList>
    </citation>
    <scope>NUCLEOTIDE SEQUENCE [LARGE SCALE GENOMIC DNA]</scope>
    <source>
        <strain evidence="3 4">DSM 45044</strain>
    </source>
</reference>
<dbReference type="RefSeq" id="WP_211354719.1">
    <property type="nucleotide sequence ID" value="NZ_BAABIJ010000005.1"/>
</dbReference>
<gene>
    <name evidence="3" type="ORF">LX16_4699</name>
</gene>
<evidence type="ECO:0000256" key="1">
    <source>
        <dbReference type="SAM" id="MobiDB-lite"/>
    </source>
</evidence>
<name>A0A562UQN8_9ACTN</name>
<evidence type="ECO:0000313" key="4">
    <source>
        <dbReference type="Proteomes" id="UP000321617"/>
    </source>
</evidence>
<dbReference type="AlphaFoldDB" id="A0A562UQN8"/>
<organism evidence="3 4">
    <name type="scientific">Stackebrandtia albiflava</name>
    <dbReference type="NCBI Taxonomy" id="406432"/>
    <lineage>
        <taxon>Bacteria</taxon>
        <taxon>Bacillati</taxon>
        <taxon>Actinomycetota</taxon>
        <taxon>Actinomycetes</taxon>
        <taxon>Glycomycetales</taxon>
        <taxon>Glycomycetaceae</taxon>
        <taxon>Stackebrandtia</taxon>
    </lineage>
</organism>
<protein>
    <submittedName>
        <fullName evidence="3">Uncharacterized protein</fullName>
    </submittedName>
</protein>
<keyword evidence="2" id="KW-0812">Transmembrane</keyword>
<sequence length="202" mass="22137">MLIWVIIACEVGFWVLLAAGLAARYLWRSPRLSTVLLIGVPLLDVVLLAASIIDMRGGATADLRHGLAGAYLGYSIMFGHRTIRWADRRFAHRFAGGPPVPKAPAEPWPRFRYEGVFWLQLVGAYAIAWAVTGLLIWLVGDADRTMPLVAFNAQLAKVPLIAAIWPASHLYTAIRSGGRDSEDPPDRREHGPVAASRPPGRP</sequence>
<feature type="transmembrane region" description="Helical" evidence="2">
    <location>
        <begin position="117"/>
        <end position="139"/>
    </location>
</feature>
<feature type="region of interest" description="Disordered" evidence="1">
    <location>
        <begin position="176"/>
        <end position="202"/>
    </location>
</feature>
<evidence type="ECO:0000256" key="2">
    <source>
        <dbReference type="SAM" id="Phobius"/>
    </source>
</evidence>
<feature type="compositionally biased region" description="Basic and acidic residues" evidence="1">
    <location>
        <begin position="177"/>
        <end position="191"/>
    </location>
</feature>
<dbReference type="EMBL" id="VLLL01000009">
    <property type="protein sequence ID" value="TWJ07916.1"/>
    <property type="molecule type" value="Genomic_DNA"/>
</dbReference>
<proteinExistence type="predicted"/>
<feature type="transmembrane region" description="Helical" evidence="2">
    <location>
        <begin position="32"/>
        <end position="53"/>
    </location>
</feature>
<comment type="caution">
    <text evidence="3">The sequence shown here is derived from an EMBL/GenBank/DDBJ whole genome shotgun (WGS) entry which is preliminary data.</text>
</comment>
<keyword evidence="2" id="KW-0472">Membrane</keyword>